<dbReference type="EMBL" id="JAAPAP010000003">
    <property type="protein sequence ID" value="NHN76772.1"/>
    <property type="molecule type" value="Genomic_DNA"/>
</dbReference>
<dbReference type="SUPFAM" id="SSF51735">
    <property type="entry name" value="NAD(P)-binding Rossmann-fold domains"/>
    <property type="match status" value="1"/>
</dbReference>
<dbReference type="Pfam" id="PF01370">
    <property type="entry name" value="Epimerase"/>
    <property type="match status" value="1"/>
</dbReference>
<name>A0AA43Z6W7_9GAMM</name>
<evidence type="ECO:0000313" key="5">
    <source>
        <dbReference type="Proteomes" id="UP000736384"/>
    </source>
</evidence>
<evidence type="ECO:0000313" key="4">
    <source>
        <dbReference type="EMBL" id="NHN76772.1"/>
    </source>
</evidence>
<evidence type="ECO:0000259" key="3">
    <source>
        <dbReference type="Pfam" id="PF08338"/>
    </source>
</evidence>
<reference evidence="4" key="1">
    <citation type="submission" date="2020-03" db="EMBL/GenBank/DDBJ databases">
        <title>Genome assembly of Azotobacter chroococcum W5.</title>
        <authorList>
            <person name="Kannepalli A."/>
        </authorList>
    </citation>
    <scope>NUCLEOTIDE SEQUENCE</scope>
    <source>
        <strain evidence="4">W5</strain>
    </source>
</reference>
<gene>
    <name evidence="4" type="ORF">HA520_05645</name>
</gene>
<feature type="domain" description="DUF1731" evidence="3">
    <location>
        <begin position="261"/>
        <end position="307"/>
    </location>
</feature>
<dbReference type="PANTHER" id="PTHR11092:SF0">
    <property type="entry name" value="EPIMERASE FAMILY PROTEIN SDR39U1"/>
    <property type="match status" value="1"/>
</dbReference>
<dbReference type="Proteomes" id="UP000736384">
    <property type="component" value="Unassembled WGS sequence"/>
</dbReference>
<dbReference type="InterPro" id="IPR001509">
    <property type="entry name" value="Epimerase_deHydtase"/>
</dbReference>
<dbReference type="InterPro" id="IPR013549">
    <property type="entry name" value="DUF1731"/>
</dbReference>
<dbReference type="InterPro" id="IPR036291">
    <property type="entry name" value="NAD(P)-bd_dom_sf"/>
</dbReference>
<dbReference type="Pfam" id="PF08338">
    <property type="entry name" value="DUF1731"/>
    <property type="match status" value="1"/>
</dbReference>
<feature type="domain" description="NAD-dependent epimerase/dehydratase" evidence="2">
    <location>
        <begin position="14"/>
        <end position="233"/>
    </location>
</feature>
<organism evidence="4 5">
    <name type="scientific">Azotobacter chroococcum</name>
    <dbReference type="NCBI Taxonomy" id="353"/>
    <lineage>
        <taxon>Bacteria</taxon>
        <taxon>Pseudomonadati</taxon>
        <taxon>Pseudomonadota</taxon>
        <taxon>Gammaproteobacteria</taxon>
        <taxon>Pseudomonadales</taxon>
        <taxon>Pseudomonadaceae</taxon>
        <taxon>Azotobacter</taxon>
    </lineage>
</organism>
<evidence type="ECO:0000256" key="1">
    <source>
        <dbReference type="ARBA" id="ARBA00009353"/>
    </source>
</evidence>
<comment type="caution">
    <text evidence="4">The sequence shown here is derived from an EMBL/GenBank/DDBJ whole genome shotgun (WGS) entry which is preliminary data.</text>
</comment>
<protein>
    <submittedName>
        <fullName evidence="4">TIGR01777 family protein</fullName>
    </submittedName>
</protein>
<sequence length="317" mass="34532">MRAFGQCEERTMHILLTGGTGLMGRSLCRHWSAQGHRLTVWSRSPEQVPGLCGSAVRGIGRLEELDGETLDAVINLAGAPIAERPWTRRRKALLWASRITLTEQLVGWLQTRLQRPRVLISGSAVGWYGDGGERELREDMGPVGTDFASQLCGAWEESARRAEELGIRVALLRSGLVLAPDGGFLQRLLPVFRLGLGGPLGNGRQWMPWVHIADQVALIDFLLHREDAQGPYNACAPQPVRNGEFARALGQALHRPARLPAPAFALRLGLGELAGLLLGSQRAVPARLTDAGFAFRFTDLNAALADLLGDHRLKDAA</sequence>
<dbReference type="PANTHER" id="PTHR11092">
    <property type="entry name" value="SUGAR NUCLEOTIDE EPIMERASE RELATED"/>
    <property type="match status" value="1"/>
</dbReference>
<dbReference type="AlphaFoldDB" id="A0AA43Z6W7"/>
<dbReference type="NCBIfam" id="TIGR01777">
    <property type="entry name" value="yfcH"/>
    <property type="match status" value="1"/>
</dbReference>
<proteinExistence type="inferred from homology"/>
<comment type="similarity">
    <text evidence="1">Belongs to the NAD(P)-dependent epimerase/dehydratase family. SDR39U1 subfamily.</text>
</comment>
<dbReference type="InterPro" id="IPR010099">
    <property type="entry name" value="SDR39U1"/>
</dbReference>
<accession>A0AA43Z6W7</accession>
<evidence type="ECO:0000259" key="2">
    <source>
        <dbReference type="Pfam" id="PF01370"/>
    </source>
</evidence>
<dbReference type="Gene3D" id="3.40.50.720">
    <property type="entry name" value="NAD(P)-binding Rossmann-like Domain"/>
    <property type="match status" value="1"/>
</dbReference>